<accession>A0A0R1GE45</accession>
<comment type="similarity">
    <text evidence="2">Belongs to the Fur family.</text>
</comment>
<feature type="binding site" evidence="9">
    <location>
        <position position="105"/>
    </location>
    <ligand>
        <name>Zn(2+)</name>
        <dbReference type="ChEBI" id="CHEBI:29105"/>
    </ligand>
</feature>
<evidence type="ECO:0000256" key="7">
    <source>
        <dbReference type="ARBA" id="ARBA00023125"/>
    </source>
</evidence>
<dbReference type="GO" id="GO:0005737">
    <property type="term" value="C:cytoplasm"/>
    <property type="evidence" value="ECO:0007669"/>
    <property type="project" value="UniProtKB-SubCell"/>
</dbReference>
<dbReference type="GO" id="GO:1900376">
    <property type="term" value="P:regulation of secondary metabolite biosynthetic process"/>
    <property type="evidence" value="ECO:0007669"/>
    <property type="project" value="TreeGrafter"/>
</dbReference>
<keyword evidence="9" id="KW-0479">Metal-binding</keyword>
<keyword evidence="7" id="KW-0238">DNA-binding</keyword>
<keyword evidence="3" id="KW-0963">Cytoplasm</keyword>
<evidence type="ECO:0000256" key="9">
    <source>
        <dbReference type="PIRSR" id="PIRSR602481-1"/>
    </source>
</evidence>
<evidence type="ECO:0000256" key="10">
    <source>
        <dbReference type="PIRSR" id="PIRSR602481-2"/>
    </source>
</evidence>
<comment type="cofactor">
    <cofactor evidence="10">
        <name>Mn(2+)</name>
        <dbReference type="ChEBI" id="CHEBI:29035"/>
    </cofactor>
    <cofactor evidence="10">
        <name>Fe(2+)</name>
        <dbReference type="ChEBI" id="CHEBI:29033"/>
    </cofactor>
    <text evidence="10">Binds 1 Mn(2+) or Fe(2+) ion per subunit.</text>
</comment>
<dbReference type="GO" id="GO:0003700">
    <property type="term" value="F:DNA-binding transcription factor activity"/>
    <property type="evidence" value="ECO:0007669"/>
    <property type="project" value="InterPro"/>
</dbReference>
<evidence type="ECO:0000256" key="6">
    <source>
        <dbReference type="ARBA" id="ARBA00023015"/>
    </source>
</evidence>
<dbReference type="AlphaFoldDB" id="A0A0R1GE45"/>
<dbReference type="Gene3D" id="3.30.1490.190">
    <property type="match status" value="1"/>
</dbReference>
<dbReference type="InterPro" id="IPR043135">
    <property type="entry name" value="Fur_C"/>
</dbReference>
<organism evidence="11 12">
    <name type="scientific">Loigolactobacillus bifermentans DSM 20003</name>
    <dbReference type="NCBI Taxonomy" id="1423726"/>
    <lineage>
        <taxon>Bacteria</taxon>
        <taxon>Bacillati</taxon>
        <taxon>Bacillota</taxon>
        <taxon>Bacilli</taxon>
        <taxon>Lactobacillales</taxon>
        <taxon>Lactobacillaceae</taxon>
        <taxon>Loigolactobacillus</taxon>
    </lineage>
</organism>
<feature type="binding site" evidence="10">
    <location>
        <position position="131"/>
    </location>
    <ligand>
        <name>Fe cation</name>
        <dbReference type="ChEBI" id="CHEBI:24875"/>
    </ligand>
</feature>
<evidence type="ECO:0000256" key="2">
    <source>
        <dbReference type="ARBA" id="ARBA00007957"/>
    </source>
</evidence>
<dbReference type="Pfam" id="PF01475">
    <property type="entry name" value="FUR"/>
    <property type="match status" value="1"/>
</dbReference>
<reference evidence="11 12" key="1">
    <citation type="journal article" date="2015" name="Genome Announc.">
        <title>Expanding the biotechnology potential of lactobacilli through comparative genomics of 213 strains and associated genera.</title>
        <authorList>
            <person name="Sun Z."/>
            <person name="Harris H.M."/>
            <person name="McCann A."/>
            <person name="Guo C."/>
            <person name="Argimon S."/>
            <person name="Zhang W."/>
            <person name="Yang X."/>
            <person name="Jeffery I.B."/>
            <person name="Cooney J.C."/>
            <person name="Kagawa T.F."/>
            <person name="Liu W."/>
            <person name="Song Y."/>
            <person name="Salvetti E."/>
            <person name="Wrobel A."/>
            <person name="Rasinkangas P."/>
            <person name="Parkhill J."/>
            <person name="Rea M.C."/>
            <person name="O'Sullivan O."/>
            <person name="Ritari J."/>
            <person name="Douillard F.P."/>
            <person name="Paul Ross R."/>
            <person name="Yang R."/>
            <person name="Briner A.E."/>
            <person name="Felis G.E."/>
            <person name="de Vos W.M."/>
            <person name="Barrangou R."/>
            <person name="Klaenhammer T.R."/>
            <person name="Caufield P.W."/>
            <person name="Cui Y."/>
            <person name="Zhang H."/>
            <person name="O'Toole P.W."/>
        </authorList>
    </citation>
    <scope>NUCLEOTIDE SEQUENCE [LARGE SCALE GENOMIC DNA]</scope>
    <source>
        <strain evidence="11 12">DSM 20003</strain>
    </source>
</reference>
<evidence type="ECO:0000256" key="4">
    <source>
        <dbReference type="ARBA" id="ARBA00022491"/>
    </source>
</evidence>
<evidence type="ECO:0000313" key="12">
    <source>
        <dbReference type="Proteomes" id="UP000051461"/>
    </source>
</evidence>
<comment type="caution">
    <text evidence="11">The sequence shown here is derived from an EMBL/GenBank/DDBJ whole genome shotgun (WGS) entry which is preliminary data.</text>
</comment>
<evidence type="ECO:0000256" key="5">
    <source>
        <dbReference type="ARBA" id="ARBA00022833"/>
    </source>
</evidence>
<name>A0A0R1GE45_9LACO</name>
<dbReference type="InterPro" id="IPR036390">
    <property type="entry name" value="WH_DNA-bd_sf"/>
</dbReference>
<dbReference type="GO" id="GO:0045892">
    <property type="term" value="P:negative regulation of DNA-templated transcription"/>
    <property type="evidence" value="ECO:0007669"/>
    <property type="project" value="TreeGrafter"/>
</dbReference>
<feature type="binding site" evidence="10">
    <location>
        <position position="96"/>
    </location>
    <ligand>
        <name>Fe cation</name>
        <dbReference type="ChEBI" id="CHEBI:24875"/>
    </ligand>
</feature>
<keyword evidence="10" id="KW-0408">Iron</keyword>
<dbReference type="SUPFAM" id="SSF46785">
    <property type="entry name" value="Winged helix' DNA-binding domain"/>
    <property type="match status" value="1"/>
</dbReference>
<dbReference type="EMBL" id="AZDA01000140">
    <property type="protein sequence ID" value="KRK32550.1"/>
    <property type="molecule type" value="Genomic_DNA"/>
</dbReference>
<feature type="binding site" evidence="9">
    <location>
        <position position="139"/>
    </location>
    <ligand>
        <name>Zn(2+)</name>
        <dbReference type="ChEBI" id="CHEBI:29105"/>
    </ligand>
</feature>
<keyword evidence="6" id="KW-0805">Transcription regulation</keyword>
<feature type="binding site" evidence="9">
    <location>
        <position position="102"/>
    </location>
    <ligand>
        <name>Zn(2+)</name>
        <dbReference type="ChEBI" id="CHEBI:29105"/>
    </ligand>
</feature>
<evidence type="ECO:0000256" key="3">
    <source>
        <dbReference type="ARBA" id="ARBA00022490"/>
    </source>
</evidence>
<dbReference type="PANTHER" id="PTHR33202:SF1">
    <property type="entry name" value="FERRIC UPTAKE REGULATION PROTEIN"/>
    <property type="match status" value="1"/>
</dbReference>
<dbReference type="CDD" id="cd07153">
    <property type="entry name" value="Fur_like"/>
    <property type="match status" value="1"/>
</dbReference>
<dbReference type="PANTHER" id="PTHR33202">
    <property type="entry name" value="ZINC UPTAKE REGULATION PROTEIN"/>
    <property type="match status" value="1"/>
</dbReference>
<feature type="binding site" evidence="9">
    <location>
        <position position="142"/>
    </location>
    <ligand>
        <name>Zn(2+)</name>
        <dbReference type="ChEBI" id="CHEBI:29105"/>
    </ligand>
</feature>
<dbReference type="GO" id="GO:0000976">
    <property type="term" value="F:transcription cis-regulatory region binding"/>
    <property type="evidence" value="ECO:0007669"/>
    <property type="project" value="TreeGrafter"/>
</dbReference>
<dbReference type="InterPro" id="IPR002481">
    <property type="entry name" value="FUR"/>
</dbReference>
<dbReference type="STRING" id="1423726.FC07_GL001975"/>
<keyword evidence="12" id="KW-1185">Reference proteome</keyword>
<evidence type="ECO:0000313" key="11">
    <source>
        <dbReference type="EMBL" id="KRK32550.1"/>
    </source>
</evidence>
<evidence type="ECO:0000256" key="8">
    <source>
        <dbReference type="ARBA" id="ARBA00023163"/>
    </source>
</evidence>
<sequence>MFKMAVNSNDAVALLRAHGLKITKQRQEMLHYLSQFQHSYIDVTAVDAHMRAHFPGMSHNTIYRNIKDFADLGIVEQREEGDHATVKYQCDFEHPHHHHFICRRCGKVLELQMCPLDFFSQQLPDCEIDSHNFELYGLCAACREQAADFS</sequence>
<evidence type="ECO:0000256" key="1">
    <source>
        <dbReference type="ARBA" id="ARBA00004496"/>
    </source>
</evidence>
<gene>
    <name evidence="11" type="ORF">FC07_GL001975</name>
</gene>
<keyword evidence="4" id="KW-0678">Repressor</keyword>
<keyword evidence="5 9" id="KW-0862">Zinc</keyword>
<keyword evidence="8" id="KW-0804">Transcription</keyword>
<dbReference type="InterPro" id="IPR036388">
    <property type="entry name" value="WH-like_DNA-bd_sf"/>
</dbReference>
<comment type="cofactor">
    <cofactor evidence="9">
        <name>Zn(2+)</name>
        <dbReference type="ChEBI" id="CHEBI:29105"/>
    </cofactor>
    <text evidence="9">Binds 1 zinc ion per subunit.</text>
</comment>
<dbReference type="GO" id="GO:0008270">
    <property type="term" value="F:zinc ion binding"/>
    <property type="evidence" value="ECO:0007669"/>
    <property type="project" value="TreeGrafter"/>
</dbReference>
<dbReference type="Proteomes" id="UP000051461">
    <property type="component" value="Unassembled WGS sequence"/>
</dbReference>
<proteinExistence type="inferred from homology"/>
<dbReference type="Gene3D" id="1.10.10.10">
    <property type="entry name" value="Winged helix-like DNA-binding domain superfamily/Winged helix DNA-binding domain"/>
    <property type="match status" value="1"/>
</dbReference>
<protein>
    <submittedName>
        <fullName evidence="11">Ferric uptake regulator family protein</fullName>
    </submittedName>
</protein>
<comment type="subcellular location">
    <subcellularLocation>
        <location evidence="1">Cytoplasm</location>
    </subcellularLocation>
</comment>
<dbReference type="PATRIC" id="fig|1423726.3.peg.2051"/>